<dbReference type="STRING" id="1802481.A2W13_00305"/>
<dbReference type="Gene3D" id="3.20.20.80">
    <property type="entry name" value="Glycosidases"/>
    <property type="match status" value="1"/>
</dbReference>
<dbReference type="InterPro" id="IPR017853">
    <property type="entry name" value="GH"/>
</dbReference>
<dbReference type="AlphaFoldDB" id="A0A1F7X758"/>
<sequence>MRFFKATCLTLTIIFFFFIFSKNTKAIVNPKEYPNNRFGIHILNTVDITKAAELVNSSGGDWGYVTMVIQENDRNIKKWQKVFNDMRKIHLIPIIRTASSPENNNWKKLDGGDIDNWIYFLNSLNWVIKNRYIVVGNEPNHATEWGGEVNPQEYSDYFILFSQKLKEASQDFFVISAPLDASAPDNKEHISEVVFLQKVLEIHPNFFEFSDGFASHSYPNPDFSGSEDDTGQGSIRTYAWEMGLLKSLNISKDFPIFITETGWAHDDVGNTLSKKKTTTISEKYIKAFATAWNDSRIVAVTPFVFDYQDEPFYTFSWKNKEGNFFPFFEDVKNIQKIKGLPLQEENGEISFLITPKIARKGNFVKGFALIKNTGQSIWEENEVDINEEVDGKVVNTEPITANVEPGQKLLMKINIYLPETSEGINGNIKLARDKKTFGTGYPFQILALKSAFSNFDIFNELRQIIIENPLNLLFREFKLNI</sequence>
<name>A0A1F7X758_9BACT</name>
<evidence type="ECO:0000313" key="2">
    <source>
        <dbReference type="Proteomes" id="UP000178533"/>
    </source>
</evidence>
<accession>A0A1F7X758</accession>
<comment type="caution">
    <text evidence="1">The sequence shown here is derived from an EMBL/GenBank/DDBJ whole genome shotgun (WGS) entry which is preliminary data.</text>
</comment>
<dbReference type="Proteomes" id="UP000178533">
    <property type="component" value="Unassembled WGS sequence"/>
</dbReference>
<dbReference type="SUPFAM" id="SSF51445">
    <property type="entry name" value="(Trans)glycosidases"/>
    <property type="match status" value="1"/>
</dbReference>
<proteinExistence type="predicted"/>
<dbReference type="EMBL" id="MGFT01000034">
    <property type="protein sequence ID" value="OGM10877.1"/>
    <property type="molecule type" value="Genomic_DNA"/>
</dbReference>
<reference evidence="1 2" key="1">
    <citation type="journal article" date="2016" name="Nat. Commun.">
        <title>Thousands of microbial genomes shed light on interconnected biogeochemical processes in an aquifer system.</title>
        <authorList>
            <person name="Anantharaman K."/>
            <person name="Brown C.T."/>
            <person name="Hug L.A."/>
            <person name="Sharon I."/>
            <person name="Castelle C.J."/>
            <person name="Probst A.J."/>
            <person name="Thomas B.C."/>
            <person name="Singh A."/>
            <person name="Wilkins M.J."/>
            <person name="Karaoz U."/>
            <person name="Brodie E.L."/>
            <person name="Williams K.H."/>
            <person name="Hubbard S.S."/>
            <person name="Banfield J.F."/>
        </authorList>
    </citation>
    <scope>NUCLEOTIDE SEQUENCE [LARGE SCALE GENOMIC DNA]</scope>
</reference>
<protein>
    <recommendedName>
        <fullName evidence="3">Glycoside hydrolase family 5 domain-containing protein</fullName>
    </recommendedName>
</protein>
<evidence type="ECO:0008006" key="3">
    <source>
        <dbReference type="Google" id="ProtNLM"/>
    </source>
</evidence>
<evidence type="ECO:0000313" key="1">
    <source>
        <dbReference type="EMBL" id="OGM10877.1"/>
    </source>
</evidence>
<gene>
    <name evidence="1" type="ORF">A2W13_00305</name>
</gene>
<organism evidence="1 2">
    <name type="scientific">Candidatus Woesebacteria bacterium RBG_16_36_11</name>
    <dbReference type="NCBI Taxonomy" id="1802481"/>
    <lineage>
        <taxon>Bacteria</taxon>
        <taxon>Candidatus Woeseibacteriota</taxon>
    </lineage>
</organism>